<organism evidence="1 2">
    <name type="scientific">Kickxella alabastrina</name>
    <dbReference type="NCBI Taxonomy" id="61397"/>
    <lineage>
        <taxon>Eukaryota</taxon>
        <taxon>Fungi</taxon>
        <taxon>Fungi incertae sedis</taxon>
        <taxon>Zoopagomycota</taxon>
        <taxon>Kickxellomycotina</taxon>
        <taxon>Kickxellomycetes</taxon>
        <taxon>Kickxellales</taxon>
        <taxon>Kickxellaceae</taxon>
        <taxon>Kickxella</taxon>
    </lineage>
</organism>
<dbReference type="Proteomes" id="UP001150581">
    <property type="component" value="Unassembled WGS sequence"/>
</dbReference>
<keyword evidence="2" id="KW-1185">Reference proteome</keyword>
<dbReference type="EMBL" id="JANBPG010000906">
    <property type="protein sequence ID" value="KAJ1892973.1"/>
    <property type="molecule type" value="Genomic_DNA"/>
</dbReference>
<accession>A0ACC1IGV4</accession>
<comment type="caution">
    <text evidence="1">The sequence shown here is derived from an EMBL/GenBank/DDBJ whole genome shotgun (WGS) entry which is preliminary data.</text>
</comment>
<evidence type="ECO:0000313" key="1">
    <source>
        <dbReference type="EMBL" id="KAJ1892973.1"/>
    </source>
</evidence>
<sequence>MDNTAKILFEVIGDSPVQSAEDLVVALSQAVLTNLGLQTTSSSSSSDSHAWASPGLPQSHFSTRLTSSNDTNATTGVKWIAVGANVIMLVESPQQTTSSIDINTQRVVLPDAQFPLQASSAEALASALERRLTENAMATVAAAIGARIVPQNTRVPREQQQQERREDSGEYRESGGEYQENQSFYNRPRVNVGGDDLNPLGPVFGGPMGIGGGNSGGGMVVGPDHPMFRQGGDRGPVLPGGPETLPPGAVPPGARFDPIGPFGRMQGPGRGPGSGGNSFFSGEPNPDAGGPPDSSWNYYM</sequence>
<protein>
    <submittedName>
        <fullName evidence="1">Uncharacterized protein</fullName>
    </submittedName>
</protein>
<name>A0ACC1IGV4_9FUNG</name>
<evidence type="ECO:0000313" key="2">
    <source>
        <dbReference type="Proteomes" id="UP001150581"/>
    </source>
</evidence>
<gene>
    <name evidence="1" type="ORF">LPJ66_006035</name>
</gene>
<proteinExistence type="predicted"/>
<reference evidence="1" key="1">
    <citation type="submission" date="2022-07" db="EMBL/GenBank/DDBJ databases">
        <title>Phylogenomic reconstructions and comparative analyses of Kickxellomycotina fungi.</title>
        <authorList>
            <person name="Reynolds N.K."/>
            <person name="Stajich J.E."/>
            <person name="Barry K."/>
            <person name="Grigoriev I.V."/>
            <person name="Crous P."/>
            <person name="Smith M.E."/>
        </authorList>
    </citation>
    <scope>NUCLEOTIDE SEQUENCE</scope>
    <source>
        <strain evidence="1">Benny 63K</strain>
    </source>
</reference>